<protein>
    <submittedName>
        <fullName evidence="1">Uncharacterized protein</fullName>
    </submittedName>
</protein>
<keyword evidence="2" id="KW-1185">Reference proteome</keyword>
<sequence>MNINSKSNQAIAINAVHDNARLAKYVLAGAVLVCAGITTCHAANSGVITFMGSIATNSCSLSSGNVPQLSKCEAHVAASTKVTSSTLTPVKVTETIHTDTVKNSDGQTVPRKIIFANYS</sequence>
<comment type="caution">
    <text evidence="1">The sequence shown here is derived from an EMBL/GenBank/DDBJ whole genome shotgun (WGS) entry which is preliminary data.</text>
</comment>
<dbReference type="EMBL" id="PUGF01000003">
    <property type="protein sequence ID" value="PRC94203.1"/>
    <property type="molecule type" value="Genomic_DNA"/>
</dbReference>
<dbReference type="RefSeq" id="WP_105530540.1">
    <property type="nucleotide sequence ID" value="NZ_PUGF01000003.1"/>
</dbReference>
<name>A0A2S9H2N6_9BURK</name>
<proteinExistence type="predicted"/>
<accession>A0A2S9H2N6</accession>
<gene>
    <name evidence="1" type="ORF">S2091_0824</name>
</gene>
<dbReference type="Proteomes" id="UP000237839">
    <property type="component" value="Unassembled WGS sequence"/>
</dbReference>
<organism evidence="1 2">
    <name type="scientific">Solimicrobium silvestre</name>
    <dbReference type="NCBI Taxonomy" id="2099400"/>
    <lineage>
        <taxon>Bacteria</taxon>
        <taxon>Pseudomonadati</taxon>
        <taxon>Pseudomonadota</taxon>
        <taxon>Betaproteobacteria</taxon>
        <taxon>Burkholderiales</taxon>
        <taxon>Oxalobacteraceae</taxon>
        <taxon>Solimicrobium</taxon>
    </lineage>
</organism>
<evidence type="ECO:0000313" key="1">
    <source>
        <dbReference type="EMBL" id="PRC94203.1"/>
    </source>
</evidence>
<dbReference type="AlphaFoldDB" id="A0A2S9H2N6"/>
<evidence type="ECO:0000313" key="2">
    <source>
        <dbReference type="Proteomes" id="UP000237839"/>
    </source>
</evidence>
<reference evidence="1 2" key="1">
    <citation type="submission" date="2018-02" db="EMBL/GenBank/DDBJ databases">
        <title>Solimicrobium silvestre gen. nov., sp. nov., isolated from alpine forest soil.</title>
        <authorList>
            <person name="Margesin R."/>
            <person name="Albuquerque L."/>
            <person name="Zhang D.-C."/>
            <person name="Froufe H.J.C."/>
            <person name="Severino R."/>
            <person name="Roxo I."/>
            <person name="Egas C."/>
            <person name="Da Costa M.S."/>
        </authorList>
    </citation>
    <scope>NUCLEOTIDE SEQUENCE [LARGE SCALE GENOMIC DNA]</scope>
    <source>
        <strain evidence="1 2">S20-91</strain>
    </source>
</reference>